<dbReference type="SUPFAM" id="SSF48239">
    <property type="entry name" value="Terpenoid cyclases/Protein prenyltransferases"/>
    <property type="match status" value="1"/>
</dbReference>
<dbReference type="SUPFAM" id="SSF48576">
    <property type="entry name" value="Terpenoid synthases"/>
    <property type="match status" value="1"/>
</dbReference>
<comment type="function">
    <text evidence="5">Sesquiterpene synthase that catalyzes the formation of vetispiradiene from trans,trans-farnesyl diphosphate. The initial internal cyclization produces the monocyclic intermediate germacrene A.</text>
</comment>
<dbReference type="Pfam" id="PF03936">
    <property type="entry name" value="Terpene_synth_C"/>
    <property type="match status" value="1"/>
</dbReference>
<evidence type="ECO:0000313" key="9">
    <source>
        <dbReference type="EMBL" id="KAJ8572743.1"/>
    </source>
</evidence>
<dbReference type="PANTHER" id="PTHR31225">
    <property type="entry name" value="OS04G0344100 PROTEIN-RELATED"/>
    <property type="match status" value="1"/>
</dbReference>
<dbReference type="FunFam" id="1.10.600.10:FF:000007">
    <property type="entry name" value="Isoprene synthase, chloroplastic"/>
    <property type="match status" value="1"/>
</dbReference>
<dbReference type="Gene3D" id="1.50.10.130">
    <property type="entry name" value="Terpene synthase, N-terminal domain"/>
    <property type="match status" value="1"/>
</dbReference>
<comment type="cofactor">
    <cofactor evidence="1">
        <name>Mg(2+)</name>
        <dbReference type="ChEBI" id="CHEBI:18420"/>
    </cofactor>
</comment>
<feature type="domain" description="Terpene synthase N-terminal" evidence="7">
    <location>
        <begin position="26"/>
        <end position="201"/>
    </location>
</feature>
<accession>A0A9Q1N2K0</accession>
<dbReference type="SFLD" id="SFLDG01014">
    <property type="entry name" value="Terpene_Cyclase_Like_1_N-term"/>
    <property type="match status" value="1"/>
</dbReference>
<dbReference type="InterPro" id="IPR034741">
    <property type="entry name" value="Terpene_cyclase-like_1_C"/>
</dbReference>
<dbReference type="InterPro" id="IPR050148">
    <property type="entry name" value="Terpene_synthase-like"/>
</dbReference>
<keyword evidence="10" id="KW-1185">Reference proteome</keyword>
<dbReference type="Proteomes" id="UP001152561">
    <property type="component" value="Unassembled WGS sequence"/>
</dbReference>
<dbReference type="Pfam" id="PF01397">
    <property type="entry name" value="Terpene_synth"/>
    <property type="match status" value="1"/>
</dbReference>
<dbReference type="GO" id="GO:0016102">
    <property type="term" value="P:diterpenoid biosynthetic process"/>
    <property type="evidence" value="ECO:0007669"/>
    <property type="project" value="InterPro"/>
</dbReference>
<dbReference type="OrthoDB" id="1877784at2759"/>
<dbReference type="InterPro" id="IPR008930">
    <property type="entry name" value="Terpenoid_cyclase/PrenylTrfase"/>
</dbReference>
<reference evidence="10" key="1">
    <citation type="journal article" date="2023" name="Proc. Natl. Acad. Sci. U.S.A.">
        <title>Genomic and structural basis for evolution of tropane alkaloid biosynthesis.</title>
        <authorList>
            <person name="Wanga Y.-J."/>
            <person name="Taina T."/>
            <person name="Yua J.-Y."/>
            <person name="Lia J."/>
            <person name="Xua B."/>
            <person name="Chenc J."/>
            <person name="D'Auriad J.C."/>
            <person name="Huanga J.-P."/>
            <person name="Huanga S.-X."/>
        </authorList>
    </citation>
    <scope>NUCLEOTIDE SEQUENCE [LARGE SCALE GENOMIC DNA]</scope>
    <source>
        <strain evidence="10">cv. KIB-2019</strain>
    </source>
</reference>
<dbReference type="InterPro" id="IPR044814">
    <property type="entry name" value="Terpene_cyclase_plant_C1"/>
</dbReference>
<evidence type="ECO:0000313" key="10">
    <source>
        <dbReference type="Proteomes" id="UP001152561"/>
    </source>
</evidence>
<proteinExistence type="predicted"/>
<organism evidence="9 10">
    <name type="scientific">Anisodus acutangulus</name>
    <dbReference type="NCBI Taxonomy" id="402998"/>
    <lineage>
        <taxon>Eukaryota</taxon>
        <taxon>Viridiplantae</taxon>
        <taxon>Streptophyta</taxon>
        <taxon>Embryophyta</taxon>
        <taxon>Tracheophyta</taxon>
        <taxon>Spermatophyta</taxon>
        <taxon>Magnoliopsida</taxon>
        <taxon>eudicotyledons</taxon>
        <taxon>Gunneridae</taxon>
        <taxon>Pentapetalae</taxon>
        <taxon>asterids</taxon>
        <taxon>lamiids</taxon>
        <taxon>Solanales</taxon>
        <taxon>Solanaceae</taxon>
        <taxon>Solanoideae</taxon>
        <taxon>Hyoscyameae</taxon>
        <taxon>Anisodus</taxon>
    </lineage>
</organism>
<comment type="pathway">
    <text evidence="2">Secondary metabolite biosynthesis; terpenoid biosynthesis.</text>
</comment>
<dbReference type="InterPro" id="IPR036965">
    <property type="entry name" value="Terpene_synth_N_sf"/>
</dbReference>
<dbReference type="InterPro" id="IPR001906">
    <property type="entry name" value="Terpene_synth_N"/>
</dbReference>
<dbReference type="GO" id="GO:0000287">
    <property type="term" value="F:magnesium ion binding"/>
    <property type="evidence" value="ECO:0007669"/>
    <property type="project" value="InterPro"/>
</dbReference>
<protein>
    <recommendedName>
        <fullName evidence="6">vetispiradiene synthase</fullName>
        <ecNumber evidence="6">4.2.3.21</ecNumber>
    </recommendedName>
</protein>
<sequence length="551" mass="63717">MAPAVVMSNYEEEIVRPVADFSPSLWGDRFHSFSVDNQVAEKYAQEIGTLKEQTSSILNPACGTTLTEKLNLIDIVERLGIAYHFEKQIEDMLDHIYRADPNFEAHEYNDLNTLSVQFRLLRQHGYNVSPKIFSTFQDANGKFKESLSSDIRGLLNLYEASHVRTHGEDILEEALVFSIAHLESAAPHLKSPLSKQVTHALEQSLHKSIPRVETRYFISIYEEEEFKDDVLLRFAKLDYNLLQMLHKHLTQEVSRWWKDLDFVTTLPYARDRAVECYFWTMGVYAEPQYSQARVMLAKTIAMISIVDDTFDAYGIVKELEVYTDAIQRYELASPTVNGFIRWFHKRETYYIYISHILGSLDLYDDYEKELSKDGRSDVVHYAKERMKEIVRNYFIEAKWFIEGYMPSVSEYLSNALATSTYYLKISEWLATNPKILEANATLCRVVDDIATYEVEKGRGQIATGIECYMRDYGVSTEVAMDKFQEMAEIAWKDVNEGILRPTPVSTKILTRILNLARIIDVTYKHNQDGYTHPEKVLKPHIIALVVDSIDI</sequence>
<evidence type="ECO:0000259" key="7">
    <source>
        <dbReference type="Pfam" id="PF01397"/>
    </source>
</evidence>
<dbReference type="SFLD" id="SFLDG01019">
    <property type="entry name" value="Terpene_Cyclase_Like_1_C_Termi"/>
    <property type="match status" value="1"/>
</dbReference>
<dbReference type="SFLD" id="SFLDS00005">
    <property type="entry name" value="Isoprenoid_Synthase_Type_I"/>
    <property type="match status" value="1"/>
</dbReference>
<dbReference type="EC" id="4.2.3.21" evidence="6"/>
<dbReference type="FunFam" id="1.50.10.130:FF:000001">
    <property type="entry name" value="Isoprene synthase, chloroplastic"/>
    <property type="match status" value="1"/>
</dbReference>
<evidence type="ECO:0000256" key="3">
    <source>
        <dbReference type="ARBA" id="ARBA00022723"/>
    </source>
</evidence>
<keyword evidence="3" id="KW-0479">Metal-binding</keyword>
<gene>
    <name evidence="9" type="ORF">K7X08_009254</name>
</gene>
<dbReference type="InterPro" id="IPR005630">
    <property type="entry name" value="Terpene_synthase_metal-bd"/>
</dbReference>
<comment type="catalytic activity">
    <reaction evidence="4">
        <text>(2E,6E)-farnesyl diphosphate = (-)-vetispiradiene + diphosphate</text>
        <dbReference type="Rhea" id="RHEA:10340"/>
        <dbReference type="ChEBI" id="CHEBI:33019"/>
        <dbReference type="ChEBI" id="CHEBI:46971"/>
        <dbReference type="ChEBI" id="CHEBI:175763"/>
        <dbReference type="EC" id="4.2.3.21"/>
    </reaction>
</comment>
<evidence type="ECO:0000256" key="6">
    <source>
        <dbReference type="ARBA" id="ARBA00066660"/>
    </source>
</evidence>
<evidence type="ECO:0000256" key="2">
    <source>
        <dbReference type="ARBA" id="ARBA00004721"/>
    </source>
</evidence>
<evidence type="ECO:0000256" key="1">
    <source>
        <dbReference type="ARBA" id="ARBA00001946"/>
    </source>
</evidence>
<dbReference type="Gene3D" id="1.10.600.10">
    <property type="entry name" value="Farnesyl Diphosphate Synthase"/>
    <property type="match status" value="1"/>
</dbReference>
<evidence type="ECO:0000259" key="8">
    <source>
        <dbReference type="Pfam" id="PF03936"/>
    </source>
</evidence>
<dbReference type="CDD" id="cd00684">
    <property type="entry name" value="Terpene_cyclase_plant_C1"/>
    <property type="match status" value="1"/>
</dbReference>
<dbReference type="AlphaFoldDB" id="A0A9Q1N2K0"/>
<dbReference type="InterPro" id="IPR008949">
    <property type="entry name" value="Isoprenoid_synthase_dom_sf"/>
</dbReference>
<dbReference type="PANTHER" id="PTHR31225:SF208">
    <property type="entry name" value="VIRIDIFLORENE SYNTHASE"/>
    <property type="match status" value="1"/>
</dbReference>
<dbReference type="GO" id="GO:0034003">
    <property type="term" value="F:vetispiradiene synthase activity"/>
    <property type="evidence" value="ECO:0007669"/>
    <property type="project" value="UniProtKB-EC"/>
</dbReference>
<dbReference type="EMBL" id="JAJAGQ010000001">
    <property type="protein sequence ID" value="KAJ8572743.1"/>
    <property type="molecule type" value="Genomic_DNA"/>
</dbReference>
<comment type="caution">
    <text evidence="9">The sequence shown here is derived from an EMBL/GenBank/DDBJ whole genome shotgun (WGS) entry which is preliminary data.</text>
</comment>
<evidence type="ECO:0000256" key="5">
    <source>
        <dbReference type="ARBA" id="ARBA00056992"/>
    </source>
</evidence>
<evidence type="ECO:0000256" key="4">
    <source>
        <dbReference type="ARBA" id="ARBA00053018"/>
    </source>
</evidence>
<name>A0A9Q1N2K0_9SOLA</name>
<feature type="domain" description="Terpene synthase metal-binding" evidence="8">
    <location>
        <begin position="258"/>
        <end position="493"/>
    </location>
</feature>